<feature type="compositionally biased region" description="Basic and acidic residues" evidence="1">
    <location>
        <begin position="169"/>
        <end position="186"/>
    </location>
</feature>
<evidence type="ECO:0000256" key="2">
    <source>
        <dbReference type="SAM" id="SignalP"/>
    </source>
</evidence>
<dbReference type="EMBL" id="JALBWM010000046">
    <property type="protein sequence ID" value="MCO1335019.1"/>
    <property type="molecule type" value="Genomic_DNA"/>
</dbReference>
<protein>
    <submittedName>
        <fullName evidence="4">META domain-containing protein</fullName>
    </submittedName>
</protein>
<reference evidence="4" key="1">
    <citation type="journal article" date="2022" name="Arch. Microbiol.">
        <title>Microbulbifer okhotskensis sp. nov., isolated from a deep bottom sediment of the Okhotsk Sea.</title>
        <authorList>
            <person name="Romanenko L."/>
            <person name="Kurilenko V."/>
            <person name="Otstavnykh N."/>
            <person name="Velansky P."/>
            <person name="Isaeva M."/>
            <person name="Mikhailov V."/>
        </authorList>
    </citation>
    <scope>NUCLEOTIDE SEQUENCE</scope>
    <source>
        <strain evidence="4">OS29</strain>
    </source>
</reference>
<evidence type="ECO:0000313" key="5">
    <source>
        <dbReference type="Proteomes" id="UP001139028"/>
    </source>
</evidence>
<evidence type="ECO:0000259" key="3">
    <source>
        <dbReference type="Pfam" id="PF03724"/>
    </source>
</evidence>
<dbReference type="RefSeq" id="WP_252467099.1">
    <property type="nucleotide sequence ID" value="NZ_JALBWM010000046.1"/>
</dbReference>
<dbReference type="AlphaFoldDB" id="A0A9X2ENQ9"/>
<dbReference type="Proteomes" id="UP001139028">
    <property type="component" value="Unassembled WGS sequence"/>
</dbReference>
<dbReference type="PROSITE" id="PS51257">
    <property type="entry name" value="PROKAR_LIPOPROTEIN"/>
    <property type="match status" value="1"/>
</dbReference>
<sequence length="186" mass="21217">MPRRTFYLLLISALCGLTLSGCSTPTPPVPQLQRSAWSACDQEWVLASLSYSGRTYESTLMWSKFWRNRPFFKCDRFGYVRGNGGINPYLGRFSLASTGAISWQRIPAISRMGELQPSDELEIDYLNALRKSELMVVVGNKMMLSSTDGSSRIEFDLVDRSYRQARPYKKGDPLGRQNHNQEESKR</sequence>
<evidence type="ECO:0000256" key="1">
    <source>
        <dbReference type="SAM" id="MobiDB-lite"/>
    </source>
</evidence>
<name>A0A9X2ENQ9_9GAMM</name>
<accession>A0A9X2ENQ9</accession>
<feature type="chain" id="PRO_5040824088" evidence="2">
    <location>
        <begin position="24"/>
        <end position="186"/>
    </location>
</feature>
<feature type="region of interest" description="Disordered" evidence="1">
    <location>
        <begin position="166"/>
        <end position="186"/>
    </location>
</feature>
<keyword evidence="5" id="KW-1185">Reference proteome</keyword>
<organism evidence="4 5">
    <name type="scientific">Microbulbifer okhotskensis</name>
    <dbReference type="NCBI Taxonomy" id="2926617"/>
    <lineage>
        <taxon>Bacteria</taxon>
        <taxon>Pseudomonadati</taxon>
        <taxon>Pseudomonadota</taxon>
        <taxon>Gammaproteobacteria</taxon>
        <taxon>Cellvibrionales</taxon>
        <taxon>Microbulbiferaceae</taxon>
        <taxon>Microbulbifer</taxon>
    </lineage>
</organism>
<feature type="signal peptide" evidence="2">
    <location>
        <begin position="1"/>
        <end position="23"/>
    </location>
</feature>
<dbReference type="Pfam" id="PF03724">
    <property type="entry name" value="META"/>
    <property type="match status" value="1"/>
</dbReference>
<comment type="caution">
    <text evidence="4">The sequence shown here is derived from an EMBL/GenBank/DDBJ whole genome shotgun (WGS) entry which is preliminary data.</text>
</comment>
<dbReference type="InterPro" id="IPR005184">
    <property type="entry name" value="DUF306_Meta_HslJ"/>
</dbReference>
<proteinExistence type="predicted"/>
<keyword evidence="2" id="KW-0732">Signal</keyword>
<feature type="domain" description="DUF306" evidence="3">
    <location>
        <begin position="72"/>
        <end position="155"/>
    </location>
</feature>
<evidence type="ECO:0000313" key="4">
    <source>
        <dbReference type="EMBL" id="MCO1335019.1"/>
    </source>
</evidence>
<gene>
    <name evidence="4" type="ORF">MO867_11805</name>
</gene>